<dbReference type="UniPathway" id="UPA00674"/>
<protein>
    <submittedName>
        <fullName evidence="1">Chlorophyllase</fullName>
        <ecNumber evidence="1">3.1.1.14</ecNumber>
    </submittedName>
</protein>
<name>A0A2G9H0C2_9LAMI</name>
<dbReference type="PANTHER" id="PTHR33428">
    <property type="entry name" value="CHLOROPHYLLASE-2, CHLOROPLASTIC"/>
    <property type="match status" value="1"/>
</dbReference>
<dbReference type="InterPro" id="IPR017395">
    <property type="entry name" value="Chlorophyllase-like"/>
</dbReference>
<dbReference type="Proteomes" id="UP000231279">
    <property type="component" value="Unassembled WGS sequence"/>
</dbReference>
<keyword evidence="1" id="KW-0378">Hydrolase</keyword>
<dbReference type="PANTHER" id="PTHR33428:SF10">
    <property type="entry name" value="CHLOROPHYLLASE-1"/>
    <property type="match status" value="1"/>
</dbReference>
<evidence type="ECO:0000313" key="1">
    <source>
        <dbReference type="EMBL" id="PIN10977.1"/>
    </source>
</evidence>
<comment type="caution">
    <text evidence="1">The sequence shown here is derived from an EMBL/GenBank/DDBJ whole genome shotgun (WGS) entry which is preliminary data.</text>
</comment>
<organism evidence="1 2">
    <name type="scientific">Handroanthus impetiginosus</name>
    <dbReference type="NCBI Taxonomy" id="429701"/>
    <lineage>
        <taxon>Eukaryota</taxon>
        <taxon>Viridiplantae</taxon>
        <taxon>Streptophyta</taxon>
        <taxon>Embryophyta</taxon>
        <taxon>Tracheophyta</taxon>
        <taxon>Spermatophyta</taxon>
        <taxon>Magnoliopsida</taxon>
        <taxon>eudicotyledons</taxon>
        <taxon>Gunneridae</taxon>
        <taxon>Pentapetalae</taxon>
        <taxon>asterids</taxon>
        <taxon>lamiids</taxon>
        <taxon>Lamiales</taxon>
        <taxon>Bignoniaceae</taxon>
        <taxon>Crescentiina</taxon>
        <taxon>Tabebuia alliance</taxon>
        <taxon>Handroanthus</taxon>
    </lineage>
</organism>
<dbReference type="STRING" id="429701.A0A2G9H0C2"/>
<accession>A0A2G9H0C2</accession>
<dbReference type="InterPro" id="IPR029058">
    <property type="entry name" value="AB_hydrolase_fold"/>
</dbReference>
<dbReference type="SUPFAM" id="SSF53474">
    <property type="entry name" value="alpha/beta-Hydrolases"/>
    <property type="match status" value="1"/>
</dbReference>
<proteinExistence type="predicted"/>
<dbReference type="EC" id="3.1.1.14" evidence="1"/>
<dbReference type="AlphaFoldDB" id="A0A2G9H0C2"/>
<evidence type="ECO:0000313" key="2">
    <source>
        <dbReference type="Proteomes" id="UP000231279"/>
    </source>
</evidence>
<dbReference type="OrthoDB" id="2093222at2759"/>
<sequence length="326" mass="35382">MATLPLEVKITLSKSTDVFEPGKYEVKPCTVRTSHATKPPVDLFIVTPIAKGTYPVLLFCHGFLLPNNGYSNLLKHIASHGYIVVAPQVTPPSTSQGSRESISKVTQWLSQGLPLVLPEKVNPDISNLALSGHSRGGKTAFALALGRLDKRCHKKKKSPIRDNPNLPKFKALIGIDPVAGRAISNRGPPRILEYIPRCFNMSVPVAVIGTGYGNQSAAPLIGIPPCAPDGVNHSEFFNESKPPACYFLAREYGHCDMLDDWIADLLIFSKSGKGRDHMRKCVGGIVVAFLKTYLEGDEKDLDVIVSDPGVAPTTLDPVIYVKSEKC</sequence>
<dbReference type="Gene3D" id="3.40.50.1820">
    <property type="entry name" value="alpha/beta hydrolase"/>
    <property type="match status" value="1"/>
</dbReference>
<reference evidence="2" key="1">
    <citation type="journal article" date="2018" name="Gigascience">
        <title>Genome assembly of the Pink Ipe (Handroanthus impetiginosus, Bignoniaceae), a highly valued, ecologically keystone Neotropical timber forest tree.</title>
        <authorList>
            <person name="Silva-Junior O.B."/>
            <person name="Grattapaglia D."/>
            <person name="Novaes E."/>
            <person name="Collevatti R.G."/>
        </authorList>
    </citation>
    <scope>NUCLEOTIDE SEQUENCE [LARGE SCALE GENOMIC DNA]</scope>
    <source>
        <strain evidence="2">cv. UFG-1</strain>
    </source>
</reference>
<dbReference type="EMBL" id="NKXS01003062">
    <property type="protein sequence ID" value="PIN10977.1"/>
    <property type="molecule type" value="Genomic_DNA"/>
</dbReference>
<gene>
    <name evidence="1" type="ORF">CDL12_16425</name>
</gene>
<keyword evidence="2" id="KW-1185">Reference proteome</keyword>
<dbReference type="Pfam" id="PF07224">
    <property type="entry name" value="Chlorophyllase"/>
    <property type="match status" value="1"/>
</dbReference>
<dbReference type="GO" id="GO:0047746">
    <property type="term" value="F:chlorophyllase activity"/>
    <property type="evidence" value="ECO:0007669"/>
    <property type="project" value="UniProtKB-EC"/>
</dbReference>
<dbReference type="GO" id="GO:0015996">
    <property type="term" value="P:chlorophyll catabolic process"/>
    <property type="evidence" value="ECO:0007669"/>
    <property type="project" value="UniProtKB-UniPathway"/>
</dbReference>